<dbReference type="InParanoid" id="D2VCR6"/>
<name>D2VCR6_NAEGR</name>
<feature type="compositionally biased region" description="Basic and acidic residues" evidence="3">
    <location>
        <begin position="197"/>
        <end position="208"/>
    </location>
</feature>
<dbReference type="VEuPathDB" id="AmoebaDB:NAEGRDRAFT_79460"/>
<feature type="compositionally biased region" description="Basic and acidic residues" evidence="3">
    <location>
        <begin position="9"/>
        <end position="21"/>
    </location>
</feature>
<feature type="compositionally biased region" description="Basic and acidic residues" evidence="3">
    <location>
        <begin position="452"/>
        <end position="529"/>
    </location>
</feature>
<feature type="compositionally biased region" description="Polar residues" evidence="3">
    <location>
        <begin position="58"/>
        <end position="70"/>
    </location>
</feature>
<dbReference type="PANTHER" id="PTHR24111">
    <property type="entry name" value="LEUCINE-RICH REPEAT-CONTAINING PROTEIN 34"/>
    <property type="match status" value="1"/>
</dbReference>
<dbReference type="OrthoDB" id="2163268at2759"/>
<dbReference type="InterPro" id="IPR032675">
    <property type="entry name" value="LRR_dom_sf"/>
</dbReference>
<dbReference type="Proteomes" id="UP000006671">
    <property type="component" value="Unassembled WGS sequence"/>
</dbReference>
<feature type="compositionally biased region" description="Basic and acidic residues" evidence="3">
    <location>
        <begin position="384"/>
        <end position="419"/>
    </location>
</feature>
<feature type="compositionally biased region" description="Basic residues" evidence="3">
    <location>
        <begin position="112"/>
        <end position="122"/>
    </location>
</feature>
<keyword evidence="5" id="KW-1185">Reference proteome</keyword>
<evidence type="ECO:0000256" key="3">
    <source>
        <dbReference type="SAM" id="MobiDB-lite"/>
    </source>
</evidence>
<feature type="compositionally biased region" description="Low complexity" evidence="3">
    <location>
        <begin position="93"/>
        <end position="111"/>
    </location>
</feature>
<feature type="coiled-coil region" evidence="2">
    <location>
        <begin position="630"/>
        <end position="673"/>
    </location>
</feature>
<accession>D2VCR6</accession>
<feature type="compositionally biased region" description="Low complexity" evidence="3">
    <location>
        <begin position="44"/>
        <end position="57"/>
    </location>
</feature>
<dbReference type="GeneID" id="8852941"/>
<feature type="region of interest" description="Disordered" evidence="3">
    <location>
        <begin position="277"/>
        <end position="529"/>
    </location>
</feature>
<dbReference type="EMBL" id="GG738863">
    <property type="protein sequence ID" value="EFC45464.1"/>
    <property type="molecule type" value="Genomic_DNA"/>
</dbReference>
<dbReference type="PANTHER" id="PTHR24111:SF0">
    <property type="entry name" value="LEUCINE-RICH REPEAT-CONTAINING PROTEIN"/>
    <property type="match status" value="1"/>
</dbReference>
<dbReference type="SUPFAM" id="SSF52047">
    <property type="entry name" value="RNI-like"/>
    <property type="match status" value="1"/>
</dbReference>
<dbReference type="InterPro" id="IPR052201">
    <property type="entry name" value="LRR-containing_regulator"/>
</dbReference>
<feature type="compositionally biased region" description="Low complexity" evidence="3">
    <location>
        <begin position="350"/>
        <end position="361"/>
    </location>
</feature>
<feature type="region of interest" description="Disordered" evidence="3">
    <location>
        <begin position="1"/>
        <end position="166"/>
    </location>
</feature>
<feature type="compositionally biased region" description="Basic and acidic residues" evidence="3">
    <location>
        <begin position="427"/>
        <end position="436"/>
    </location>
</feature>
<feature type="compositionally biased region" description="Basic and acidic residues" evidence="3">
    <location>
        <begin position="123"/>
        <end position="134"/>
    </location>
</feature>
<feature type="compositionally biased region" description="Polar residues" evidence="3">
    <location>
        <begin position="150"/>
        <end position="160"/>
    </location>
</feature>
<sequence length="808" mass="92255">MVGIKSLFKKKEVTNEKDRRKSVAFIASPRSNTTTTTSPVIHNSSSEISSSEIPSSSKTPRSNTIAGSHSQQHHVAVSTANSSSLNHSQGDVSNNTSAATSSSNNSSPSRNTNRRRHQKRRKSIFDFFKRKDSQMDEDSDSDDGDINSSFETATHQQGSKSHAILMGGNSLGKLDLSEVSKSQPGSVGVGGESTAAEAHHERGISEERVALRRRSGRKSYTLAMDVQNMALNGDEDAKLLLKFYKDAYTRETQIQKNKDFGKFVADLKNLERKRGNSLFSGAPEDPQLLSKIVNDNSPTPTANNISTTHEEETTHNSHTATDESTHEDTDSMTSESTNNASTVHHHTHSTDSASVTDSTHSPVPGLNVPGFSDSQMSLYQKLKAKSEQEDKEREEEHQREIEERLRKKKELEEKMKMLMDESDSDLDSTRSKKSARDQSSQQSDSSLMLQQRKLEQEAALKREQEQAELEKAEELRKQKELERIEEENRLERERIEEAKKKEVEERIRLQRLQEEEEDRRAKQELDDEKERLSQQFANLMSEMNESGKLGEWIKSVESKMSLVSMLKTELKQAKDLNHNQSSKRTEFNSSLNFLIEKQKDPEKFLQPYEIELMKERIKNIYPIYLPKSEVEKMDEQIKQIEVTEKKKREEAQLRLEQEAAEKLRKEKERQQMIILQRLIKDGNVRVICEELKKNNPMLKSVNLQNKNISNDDVEELSNAILENTCLQELDLSFNARIDDESVDSIVKIVKQNHTLRKLYLEDTFIQTNQPIIDAVAGNFKMVDMVLSEFATDDQLDQLDMYLDRNEGL</sequence>
<feature type="region of interest" description="Disordered" evidence="3">
    <location>
        <begin position="179"/>
        <end position="208"/>
    </location>
</feature>
<dbReference type="Pfam" id="PF13516">
    <property type="entry name" value="LRR_6"/>
    <property type="match status" value="1"/>
</dbReference>
<feature type="compositionally biased region" description="Basic and acidic residues" evidence="3">
    <location>
        <begin position="308"/>
        <end position="329"/>
    </location>
</feature>
<proteinExistence type="predicted"/>
<gene>
    <name evidence="4" type="ORF">NAEGRDRAFT_79460</name>
</gene>
<keyword evidence="1" id="KW-0677">Repeat</keyword>
<feature type="compositionally biased region" description="Polar residues" evidence="3">
    <location>
        <begin position="293"/>
        <end position="302"/>
    </location>
</feature>
<feature type="compositionally biased region" description="Polar residues" evidence="3">
    <location>
        <begin position="78"/>
        <end position="92"/>
    </location>
</feature>
<dbReference type="OMA" id="HEEETTH"/>
<evidence type="ECO:0000256" key="1">
    <source>
        <dbReference type="ARBA" id="ARBA00022737"/>
    </source>
</evidence>
<dbReference type="RefSeq" id="XP_002678208.1">
    <property type="nucleotide sequence ID" value="XM_002678162.1"/>
</dbReference>
<protein>
    <submittedName>
        <fullName evidence="4">Predicted protein</fullName>
    </submittedName>
</protein>
<evidence type="ECO:0000256" key="2">
    <source>
        <dbReference type="SAM" id="Coils"/>
    </source>
</evidence>
<dbReference type="Gene3D" id="3.80.10.10">
    <property type="entry name" value="Ribonuclease Inhibitor"/>
    <property type="match status" value="1"/>
</dbReference>
<organism evidence="5">
    <name type="scientific">Naegleria gruberi</name>
    <name type="common">Amoeba</name>
    <dbReference type="NCBI Taxonomy" id="5762"/>
    <lineage>
        <taxon>Eukaryota</taxon>
        <taxon>Discoba</taxon>
        <taxon>Heterolobosea</taxon>
        <taxon>Tetramitia</taxon>
        <taxon>Eutetramitia</taxon>
        <taxon>Vahlkampfiidae</taxon>
        <taxon>Naegleria</taxon>
    </lineage>
</organism>
<dbReference type="InterPro" id="IPR001611">
    <property type="entry name" value="Leu-rich_rpt"/>
</dbReference>
<keyword evidence="2" id="KW-0175">Coiled coil</keyword>
<dbReference type="AlphaFoldDB" id="D2VCR6"/>
<evidence type="ECO:0000313" key="4">
    <source>
        <dbReference type="EMBL" id="EFC45464.1"/>
    </source>
</evidence>
<dbReference type="KEGG" id="ngr:NAEGRDRAFT_79460"/>
<feature type="compositionally biased region" description="Acidic residues" evidence="3">
    <location>
        <begin position="135"/>
        <end position="145"/>
    </location>
</feature>
<feature type="compositionally biased region" description="Low complexity" evidence="3">
    <location>
        <begin position="437"/>
        <end position="451"/>
    </location>
</feature>
<evidence type="ECO:0000313" key="5">
    <source>
        <dbReference type="Proteomes" id="UP000006671"/>
    </source>
</evidence>
<dbReference type="STRING" id="5762.D2VCR6"/>
<reference evidence="4 5" key="1">
    <citation type="journal article" date="2010" name="Cell">
        <title>The genome of Naegleria gruberi illuminates early eukaryotic versatility.</title>
        <authorList>
            <person name="Fritz-Laylin L.K."/>
            <person name="Prochnik S.E."/>
            <person name="Ginger M.L."/>
            <person name="Dacks J.B."/>
            <person name="Carpenter M.L."/>
            <person name="Field M.C."/>
            <person name="Kuo A."/>
            <person name="Paredez A."/>
            <person name="Chapman J."/>
            <person name="Pham J."/>
            <person name="Shu S."/>
            <person name="Neupane R."/>
            <person name="Cipriano M."/>
            <person name="Mancuso J."/>
            <person name="Tu H."/>
            <person name="Salamov A."/>
            <person name="Lindquist E."/>
            <person name="Shapiro H."/>
            <person name="Lucas S."/>
            <person name="Grigoriev I.V."/>
            <person name="Cande W.Z."/>
            <person name="Fulton C."/>
            <person name="Rokhsar D.S."/>
            <person name="Dawson S.C."/>
        </authorList>
    </citation>
    <scope>NUCLEOTIDE SEQUENCE [LARGE SCALE GENOMIC DNA]</scope>
    <source>
        <strain evidence="4 5">NEG-M</strain>
    </source>
</reference>